<keyword evidence="1" id="KW-0479">Metal-binding</keyword>
<protein>
    <recommendedName>
        <fullName evidence="2">RING-type domain-containing protein</fullName>
    </recommendedName>
</protein>
<feature type="domain" description="RING-type" evidence="2">
    <location>
        <begin position="26"/>
        <end position="66"/>
    </location>
</feature>
<gene>
    <name evidence="3" type="ORF">POCTA_138.1.T1110163</name>
</gene>
<reference evidence="3" key="1">
    <citation type="submission" date="2021-01" db="EMBL/GenBank/DDBJ databases">
        <authorList>
            <consortium name="Genoscope - CEA"/>
            <person name="William W."/>
        </authorList>
    </citation>
    <scope>NUCLEOTIDE SEQUENCE</scope>
</reference>
<keyword evidence="4" id="KW-1185">Reference proteome</keyword>
<dbReference type="PROSITE" id="PS50089">
    <property type="entry name" value="ZF_RING_2"/>
    <property type="match status" value="1"/>
</dbReference>
<comment type="caution">
    <text evidence="3">The sequence shown here is derived from an EMBL/GenBank/DDBJ whole genome shotgun (WGS) entry which is preliminary data.</text>
</comment>
<dbReference type="OMA" id="KWIYPQN"/>
<evidence type="ECO:0000313" key="4">
    <source>
        <dbReference type="Proteomes" id="UP000683925"/>
    </source>
</evidence>
<dbReference type="InterPro" id="IPR001841">
    <property type="entry name" value="Znf_RING"/>
</dbReference>
<evidence type="ECO:0000259" key="2">
    <source>
        <dbReference type="PROSITE" id="PS50089"/>
    </source>
</evidence>
<keyword evidence="1" id="KW-0862">Zinc</keyword>
<dbReference type="OrthoDB" id="295927at2759"/>
<dbReference type="AlphaFoldDB" id="A0A8S1X6N7"/>
<dbReference type="GO" id="GO:0008270">
    <property type="term" value="F:zinc ion binding"/>
    <property type="evidence" value="ECO:0007669"/>
    <property type="project" value="UniProtKB-KW"/>
</dbReference>
<accession>A0A8S1X6N7</accession>
<proteinExistence type="predicted"/>
<dbReference type="Proteomes" id="UP000683925">
    <property type="component" value="Unassembled WGS sequence"/>
</dbReference>
<organism evidence="3 4">
    <name type="scientific">Paramecium octaurelia</name>
    <dbReference type="NCBI Taxonomy" id="43137"/>
    <lineage>
        <taxon>Eukaryota</taxon>
        <taxon>Sar</taxon>
        <taxon>Alveolata</taxon>
        <taxon>Ciliophora</taxon>
        <taxon>Intramacronucleata</taxon>
        <taxon>Oligohymenophorea</taxon>
        <taxon>Peniculida</taxon>
        <taxon>Parameciidae</taxon>
        <taxon>Paramecium</taxon>
    </lineage>
</organism>
<sequence length="352" mass="41671">MKINPSAQEYRSHLVNPQSIDKFLLCQICQSLVYKPQECESCQKIFCLYCLQRWMSICNNETCPSHCKQYKIRKPHQIVTNAINQLLVRCGNKDCSEQMKMENLENHTKICQKADRSTNIFEKKQDTKDGLFDDYCQKCNTKYSYFCQHDCIKSLVEKIQDMEKNFQLFQKQTIKTISDLLERVPQCEKQQKNLGDQQNYNKQPYLGNPYKEEQQVLFGEEEEQMKLYDPSQVQQQEHFDIPLCELNHKLKWIYPQNQITCSRCKLSDISVRYICEQCRTCYCQKCRKPQIQQGLCPIGHALLFQSIAPQQVYCDSCMINIYSRGEAVYSDRFCDLDICNSCYLNLQKQYQQ</sequence>
<keyword evidence="1" id="KW-0863">Zinc-finger</keyword>
<name>A0A8S1X6N7_PAROT</name>
<evidence type="ECO:0000256" key="1">
    <source>
        <dbReference type="PROSITE-ProRule" id="PRU00175"/>
    </source>
</evidence>
<evidence type="ECO:0000313" key="3">
    <source>
        <dbReference type="EMBL" id="CAD8196409.1"/>
    </source>
</evidence>
<dbReference type="EMBL" id="CAJJDP010000111">
    <property type="protein sequence ID" value="CAD8196409.1"/>
    <property type="molecule type" value="Genomic_DNA"/>
</dbReference>